<dbReference type="GO" id="GO:0016740">
    <property type="term" value="F:transferase activity"/>
    <property type="evidence" value="ECO:0007669"/>
    <property type="project" value="UniProtKB-KW"/>
</dbReference>
<dbReference type="Pfam" id="PF00494">
    <property type="entry name" value="SQS_PSY"/>
    <property type="match status" value="1"/>
</dbReference>
<reference evidence="1 2" key="1">
    <citation type="submission" date="2020-08" db="EMBL/GenBank/DDBJ databases">
        <title>Genomic Encyclopedia of Type Strains, Phase IV (KMG-IV): sequencing the most valuable type-strain genomes for metagenomic binning, comparative biology and taxonomic classification.</title>
        <authorList>
            <person name="Goeker M."/>
        </authorList>
    </citation>
    <scope>NUCLEOTIDE SEQUENCE [LARGE SCALE GENOMIC DNA]</scope>
    <source>
        <strain evidence="1 2">DSM 102850</strain>
    </source>
</reference>
<dbReference type="RefSeq" id="WP_183819819.1">
    <property type="nucleotide sequence ID" value="NZ_JACHOB010000008.1"/>
</dbReference>
<dbReference type="AlphaFoldDB" id="A0A840I7W3"/>
<dbReference type="Proteomes" id="UP000563524">
    <property type="component" value="Unassembled WGS sequence"/>
</dbReference>
<dbReference type="Gene3D" id="1.10.600.10">
    <property type="entry name" value="Farnesyl Diphosphate Synthase"/>
    <property type="match status" value="1"/>
</dbReference>
<accession>A0A840I7W3</accession>
<keyword evidence="1" id="KW-0808">Transferase</keyword>
<proteinExistence type="predicted"/>
<dbReference type="InterPro" id="IPR008949">
    <property type="entry name" value="Isoprenoid_synthase_dom_sf"/>
</dbReference>
<protein>
    <submittedName>
        <fullName evidence="1">Phytoene synthase</fullName>
        <ecNumber evidence="1">2.5.1.32</ecNumber>
    </submittedName>
</protein>
<evidence type="ECO:0000313" key="2">
    <source>
        <dbReference type="Proteomes" id="UP000563524"/>
    </source>
</evidence>
<organism evidence="1 2">
    <name type="scientific">Parvularcula dongshanensis</name>
    <dbReference type="NCBI Taxonomy" id="1173995"/>
    <lineage>
        <taxon>Bacteria</taxon>
        <taxon>Pseudomonadati</taxon>
        <taxon>Pseudomonadota</taxon>
        <taxon>Alphaproteobacteria</taxon>
        <taxon>Parvularculales</taxon>
        <taxon>Parvularculaceae</taxon>
        <taxon>Parvularcula</taxon>
    </lineage>
</organism>
<comment type="caution">
    <text evidence="1">The sequence shown here is derived from an EMBL/GenBank/DDBJ whole genome shotgun (WGS) entry which is preliminary data.</text>
</comment>
<sequence>MRADAFAPLTPEAAASLLDMLAGAEDWRLLLPYVEDEKRGGALTLLALGAELANAPARASEPPLAMIRFQWWREAVEEAFGDTQVRRHPLALAIETTLGAAPSMHSRLLSLVDGAEAVIDAAPPRTVQEALTLATPLYGRLGDALTDWLGASVTAGAGSALTLHAVATAKLSTPLQGRGLPRVADLIAQGETEGLAPQIEAQRREIRGLPAEVLPAALPFSLANAYAKGRRPGGLEKRARYLRVMLTGRF</sequence>
<dbReference type="InterPro" id="IPR002060">
    <property type="entry name" value="Squ/phyt_synthse"/>
</dbReference>
<name>A0A840I7W3_9PROT</name>
<dbReference type="EMBL" id="JACHOB010000008">
    <property type="protein sequence ID" value="MBB4660353.1"/>
    <property type="molecule type" value="Genomic_DNA"/>
</dbReference>
<keyword evidence="2" id="KW-1185">Reference proteome</keyword>
<dbReference type="EC" id="2.5.1.32" evidence="1"/>
<evidence type="ECO:0000313" key="1">
    <source>
        <dbReference type="EMBL" id="MBB4660353.1"/>
    </source>
</evidence>
<gene>
    <name evidence="1" type="ORF">GGQ59_002903</name>
</gene>